<protein>
    <submittedName>
        <fullName evidence="2">Variant surface glycoprotein 1125.1253</fullName>
    </submittedName>
</protein>
<feature type="signal peptide" evidence="1">
    <location>
        <begin position="1"/>
        <end position="18"/>
    </location>
</feature>
<evidence type="ECO:0000256" key="1">
    <source>
        <dbReference type="SAM" id="SignalP"/>
    </source>
</evidence>
<organism evidence="2">
    <name type="scientific">Trypanosoma brucei</name>
    <dbReference type="NCBI Taxonomy" id="5691"/>
    <lineage>
        <taxon>Eukaryota</taxon>
        <taxon>Discoba</taxon>
        <taxon>Euglenozoa</taxon>
        <taxon>Kinetoplastea</taxon>
        <taxon>Metakinetoplastina</taxon>
        <taxon>Trypanosomatida</taxon>
        <taxon>Trypanosomatidae</taxon>
        <taxon>Trypanosoma</taxon>
    </lineage>
</organism>
<name>A0A1J0R6P2_9TRYP</name>
<evidence type="ECO:0000313" key="2">
    <source>
        <dbReference type="EMBL" id="APD73488.1"/>
    </source>
</evidence>
<reference evidence="2" key="1">
    <citation type="submission" date="2016-08" db="EMBL/GenBank/DDBJ databases">
        <title>VSG repertoire of Trypanosoma brucei EATRO 1125.</title>
        <authorList>
            <person name="Cross G.A."/>
        </authorList>
    </citation>
    <scope>NUCLEOTIDE SEQUENCE</scope>
    <source>
        <strain evidence="2">EATRO 1125</strain>
    </source>
</reference>
<keyword evidence="1" id="KW-0732">Signal</keyword>
<dbReference type="EMBL" id="KX699532">
    <property type="protein sequence ID" value="APD73488.1"/>
    <property type="molecule type" value="Genomic_DNA"/>
</dbReference>
<feature type="chain" id="PRO_5012972538" evidence="1">
    <location>
        <begin position="19"/>
        <end position="439"/>
    </location>
</feature>
<dbReference type="SUPFAM" id="SSF58087">
    <property type="entry name" value="Variant surface glycoprotein (N-terminal domain)"/>
    <property type="match status" value="1"/>
</dbReference>
<dbReference type="AlphaFoldDB" id="A0A1J0R6P2"/>
<sequence length="439" mass="47569">MVILETRLLPALILLTIGCHRSNEKAATHMTSPALAVLVLSEVAEQHSRALNGLASHSDNLQCRLAQAVAAALEATTGSIKKAALPIALVLAKNLRRATTEKLAFANKLLVAQTKLTNLTRYQFGTAEFDGAKIPPINTQQTDADSIASCNGNIYVQPGQDAYTKATHTEFNTLRQHSAHLTNPQNFEHIKVYQTAMQAKGGTDKRPLIAKTASSGGNKCKHGDLEEDAADASGNLCIVSGPATTRKTYDLKLDQQAYGTANRAAFDSGKFEHCAQKVAKETHDIMGEIQSAKTNFNPDDLAPYTADEDFIAAVGLVFLRLDRQAATANNGKAVQDTIKSNYGTGKEITTKFWDKIKEIKKPSKLLETEQTGDISSISDLGTAMMMLLEAKVKETQEKQQTAIVNSKTRQKCENKPVGECKDEGGCSFKDGKCVEKEKI</sequence>
<proteinExistence type="predicted"/>
<dbReference type="PROSITE" id="PS51257">
    <property type="entry name" value="PROKAR_LIPOPROTEIN"/>
    <property type="match status" value="1"/>
</dbReference>
<dbReference type="VEuPathDB" id="TriTrypDB:Tb427_000088300"/>
<accession>A0A1J0R6P2</accession>
<dbReference type="VEuPathDB" id="TriTrypDB:Tb427_000088200"/>